<evidence type="ECO:0008006" key="5">
    <source>
        <dbReference type="Google" id="ProtNLM"/>
    </source>
</evidence>
<gene>
    <name evidence="3" type="ORF">ACFQ5K_03670</name>
</gene>
<evidence type="ECO:0000256" key="2">
    <source>
        <dbReference type="SAM" id="Phobius"/>
    </source>
</evidence>
<keyword evidence="2" id="KW-0812">Transmembrane</keyword>
<dbReference type="RefSeq" id="WP_125756787.1">
    <property type="nucleotide sequence ID" value="NZ_JBHTOK010000016.1"/>
</dbReference>
<protein>
    <recommendedName>
        <fullName evidence="5">DUF308 domain-containing protein</fullName>
    </recommendedName>
</protein>
<dbReference type="EMBL" id="JBHTOK010000016">
    <property type="protein sequence ID" value="MFD1440489.1"/>
    <property type="molecule type" value="Genomic_DNA"/>
</dbReference>
<accession>A0ABW4CUN6</accession>
<organism evidence="3 4">
    <name type="scientific">Lacticaseibacillus hegangensis</name>
    <dbReference type="NCBI Taxonomy" id="2486010"/>
    <lineage>
        <taxon>Bacteria</taxon>
        <taxon>Bacillati</taxon>
        <taxon>Bacillota</taxon>
        <taxon>Bacilli</taxon>
        <taxon>Lactobacillales</taxon>
        <taxon>Lactobacillaceae</taxon>
        <taxon>Lacticaseibacillus</taxon>
    </lineage>
</organism>
<reference evidence="4" key="1">
    <citation type="journal article" date="2019" name="Int. J. Syst. Evol. Microbiol.">
        <title>The Global Catalogue of Microorganisms (GCM) 10K type strain sequencing project: providing services to taxonomists for standard genome sequencing and annotation.</title>
        <authorList>
            <consortium name="The Broad Institute Genomics Platform"/>
            <consortium name="The Broad Institute Genome Sequencing Center for Infectious Disease"/>
            <person name="Wu L."/>
            <person name="Ma J."/>
        </authorList>
    </citation>
    <scope>NUCLEOTIDE SEQUENCE [LARGE SCALE GENOMIC DNA]</scope>
    <source>
        <strain evidence="4">CCM 8912</strain>
    </source>
</reference>
<keyword evidence="2" id="KW-1133">Transmembrane helix</keyword>
<feature type="transmembrane region" description="Helical" evidence="2">
    <location>
        <begin position="40"/>
        <end position="60"/>
    </location>
</feature>
<feature type="region of interest" description="Disordered" evidence="1">
    <location>
        <begin position="191"/>
        <end position="224"/>
    </location>
</feature>
<name>A0ABW4CUN6_9LACO</name>
<evidence type="ECO:0000256" key="1">
    <source>
        <dbReference type="SAM" id="MobiDB-lite"/>
    </source>
</evidence>
<feature type="transmembrane region" description="Helical" evidence="2">
    <location>
        <begin position="6"/>
        <end position="28"/>
    </location>
</feature>
<evidence type="ECO:0000313" key="3">
    <source>
        <dbReference type="EMBL" id="MFD1440489.1"/>
    </source>
</evidence>
<feature type="compositionally biased region" description="Polar residues" evidence="1">
    <location>
        <begin position="195"/>
        <end position="212"/>
    </location>
</feature>
<keyword evidence="2" id="KW-0472">Membrane</keyword>
<sequence>MIRLDILLFVLLVIALIASVAGFVLVLVAFVQKRPMKRALIVLGSSLAVLLLSFAGLGIYQAHEDQVAAEKARVARAERKKLDKEFHSTYHDMGVAAYTAAGSAEDLADKVQSTWGDAIFDDGGATVAGKQYTNFNDAIPALLVSESDTITKITDAEDEMDTALSQMKKYQTKNTKDDYAKSKELVREVKKLDSMATSPTGSYQDYGSNFNDQDTKVADLANNR</sequence>
<evidence type="ECO:0000313" key="4">
    <source>
        <dbReference type="Proteomes" id="UP001597212"/>
    </source>
</evidence>
<dbReference type="Proteomes" id="UP001597212">
    <property type="component" value="Unassembled WGS sequence"/>
</dbReference>
<proteinExistence type="predicted"/>
<comment type="caution">
    <text evidence="3">The sequence shown here is derived from an EMBL/GenBank/DDBJ whole genome shotgun (WGS) entry which is preliminary data.</text>
</comment>
<keyword evidence="4" id="KW-1185">Reference proteome</keyword>